<dbReference type="RefSeq" id="WP_026848720.1">
    <property type="nucleotide sequence ID" value="NZ_CP011454.1"/>
</dbReference>
<feature type="domain" description="Inner membrane protein YgaP-like transmembrane" evidence="2">
    <location>
        <begin position="6"/>
        <end position="65"/>
    </location>
</feature>
<accession>A0A143BM58</accession>
<dbReference type="InterPro" id="IPR021309">
    <property type="entry name" value="YgaP-like_TM"/>
</dbReference>
<keyword evidence="1" id="KW-0472">Membrane</keyword>
<evidence type="ECO:0000256" key="1">
    <source>
        <dbReference type="SAM" id="Phobius"/>
    </source>
</evidence>
<protein>
    <submittedName>
        <fullName evidence="3">Membrane protein</fullName>
    </submittedName>
</protein>
<proteinExistence type="predicted"/>
<dbReference type="eggNOG" id="ENOG5033A4Z">
    <property type="taxonomic scope" value="Bacteria"/>
</dbReference>
<sequence length="69" mass="7433">MSALFAKNVGTVDRIFRFALGIGLLALAFTGPKTAWGYLGFIPLLTATLSSCPLYTLFGFTTCKVPQRS</sequence>
<evidence type="ECO:0000313" key="4">
    <source>
        <dbReference type="Proteomes" id="UP000076404"/>
    </source>
</evidence>
<feature type="transmembrane region" description="Helical" evidence="1">
    <location>
        <begin position="12"/>
        <end position="29"/>
    </location>
</feature>
<reference evidence="3 4" key="2">
    <citation type="journal article" date="2016" name="Environ. Microbiol. Rep.">
        <title>Metagenomic evidence for the presence of phototrophic Gemmatimonadetes bacteria in diverse environments.</title>
        <authorList>
            <person name="Zeng Y."/>
            <person name="Baumbach J."/>
            <person name="Barbosa E.G."/>
            <person name="Azevedo V."/>
            <person name="Zhang C."/>
            <person name="Koblizek M."/>
        </authorList>
    </citation>
    <scope>NUCLEOTIDE SEQUENCE [LARGE SCALE GENOMIC DNA]</scope>
    <source>
        <strain evidence="3 4">AP64</strain>
    </source>
</reference>
<organism evidence="3 4">
    <name type="scientific">Gemmatimonas phototrophica</name>
    <dbReference type="NCBI Taxonomy" id="1379270"/>
    <lineage>
        <taxon>Bacteria</taxon>
        <taxon>Pseudomonadati</taxon>
        <taxon>Gemmatimonadota</taxon>
        <taxon>Gemmatimonadia</taxon>
        <taxon>Gemmatimonadales</taxon>
        <taxon>Gemmatimonadaceae</taxon>
        <taxon>Gemmatimonas</taxon>
    </lineage>
</organism>
<dbReference type="OrthoDB" id="9804804at2"/>
<dbReference type="Pfam" id="PF11127">
    <property type="entry name" value="YgaP-like_TM"/>
    <property type="match status" value="1"/>
</dbReference>
<dbReference type="Proteomes" id="UP000076404">
    <property type="component" value="Chromosome"/>
</dbReference>
<dbReference type="AlphaFoldDB" id="A0A143BM58"/>
<name>A0A143BM58_9BACT</name>
<evidence type="ECO:0000259" key="2">
    <source>
        <dbReference type="Pfam" id="PF11127"/>
    </source>
</evidence>
<dbReference type="STRING" id="1379270.GEMMAAP_13715"/>
<feature type="transmembrane region" description="Helical" evidence="1">
    <location>
        <begin position="35"/>
        <end position="58"/>
    </location>
</feature>
<gene>
    <name evidence="3" type="ORF">GEMMAAP_13715</name>
</gene>
<evidence type="ECO:0000313" key="3">
    <source>
        <dbReference type="EMBL" id="AMW05581.1"/>
    </source>
</evidence>
<dbReference type="KEGG" id="gph:GEMMAAP_13715"/>
<keyword evidence="4" id="KW-1185">Reference proteome</keyword>
<keyword evidence="1" id="KW-1133">Transmembrane helix</keyword>
<reference evidence="3 4" key="1">
    <citation type="journal article" date="2014" name="Proc. Natl. Acad. Sci. U.S.A.">
        <title>Functional type 2 photosynthetic reaction centers found in the rare bacterial phylum Gemmatimonadetes.</title>
        <authorList>
            <person name="Zeng Y."/>
            <person name="Feng F."/>
            <person name="Medova H."/>
            <person name="Dean J."/>
            <person name="Koblizek M."/>
        </authorList>
    </citation>
    <scope>NUCLEOTIDE SEQUENCE [LARGE SCALE GENOMIC DNA]</scope>
    <source>
        <strain evidence="3 4">AP64</strain>
    </source>
</reference>
<dbReference type="EMBL" id="CP011454">
    <property type="protein sequence ID" value="AMW05581.1"/>
    <property type="molecule type" value="Genomic_DNA"/>
</dbReference>
<keyword evidence="1" id="KW-0812">Transmembrane</keyword>